<reference evidence="2" key="1">
    <citation type="submission" date="2021-01" db="EMBL/GenBank/DDBJ databases">
        <authorList>
            <person name="Corre E."/>
            <person name="Pelletier E."/>
            <person name="Niang G."/>
            <person name="Scheremetjew M."/>
            <person name="Finn R."/>
            <person name="Kale V."/>
            <person name="Holt S."/>
            <person name="Cochrane G."/>
            <person name="Meng A."/>
            <person name="Brown T."/>
            <person name="Cohen L."/>
        </authorList>
    </citation>
    <scope>NUCLEOTIDE SEQUENCE</scope>
    <source>
        <strain evidence="2">CCMP645</strain>
    </source>
</reference>
<organism evidence="2">
    <name type="scientific">Chrysotila carterae</name>
    <name type="common">Marine alga</name>
    <name type="synonym">Syracosphaera carterae</name>
    <dbReference type="NCBI Taxonomy" id="13221"/>
    <lineage>
        <taxon>Eukaryota</taxon>
        <taxon>Haptista</taxon>
        <taxon>Haptophyta</taxon>
        <taxon>Prymnesiophyceae</taxon>
        <taxon>Isochrysidales</taxon>
        <taxon>Isochrysidaceae</taxon>
        <taxon>Chrysotila</taxon>
    </lineage>
</organism>
<feature type="signal peptide" evidence="1">
    <location>
        <begin position="1"/>
        <end position="32"/>
    </location>
</feature>
<proteinExistence type="predicted"/>
<keyword evidence="1" id="KW-0732">Signal</keyword>
<evidence type="ECO:0000313" key="2">
    <source>
        <dbReference type="EMBL" id="CAE0761005.1"/>
    </source>
</evidence>
<sequence>MALVEAACSKPRSSPNMARFMLLLALVAAASAFQGIAVTRPCTKIAASRVSAPIVAMEEPSEKATIIGAAAFGGVIGVYFFHELSTGVLLAALLAYGATLTNPFGEVSKSAGRTANKVYSKTLELNEQYDLLPKAKGALDTVSTAAGNLNENYGITSKIDKALGISEKVAIAGTKVEEVKTQVNDKLTDLKTKAATKEG</sequence>
<evidence type="ECO:0000256" key="1">
    <source>
        <dbReference type="SAM" id="SignalP"/>
    </source>
</evidence>
<gene>
    <name evidence="2" type="ORF">PCAR00345_LOCUS13617</name>
</gene>
<feature type="chain" id="PRO_5031526774" evidence="1">
    <location>
        <begin position="33"/>
        <end position="199"/>
    </location>
</feature>
<protein>
    <submittedName>
        <fullName evidence="2">Uncharacterized protein</fullName>
    </submittedName>
</protein>
<name>A0A7S4BD24_CHRCT</name>
<dbReference type="AlphaFoldDB" id="A0A7S4BD24"/>
<accession>A0A7S4BD24</accession>
<dbReference type="EMBL" id="HBIZ01021538">
    <property type="protein sequence ID" value="CAE0761005.1"/>
    <property type="molecule type" value="Transcribed_RNA"/>
</dbReference>